<keyword evidence="3" id="KW-0233">DNA recombination</keyword>
<evidence type="ECO:0000256" key="3">
    <source>
        <dbReference type="ARBA" id="ARBA00023172"/>
    </source>
</evidence>
<dbReference type="GeneID" id="85495435"/>
<dbReference type="RefSeq" id="XP_060456830.1">
    <property type="nucleotide sequence ID" value="XM_060600214.1"/>
</dbReference>
<feature type="domain" description="Homologous-pairing protein 2 winged helix" evidence="8">
    <location>
        <begin position="19"/>
        <end position="69"/>
    </location>
</feature>
<dbReference type="GO" id="GO:0000794">
    <property type="term" value="C:condensed nuclear chromosome"/>
    <property type="evidence" value="ECO:0007669"/>
    <property type="project" value="TreeGrafter"/>
</dbReference>
<dbReference type="AlphaFoldDB" id="A0AA48L420"/>
<dbReference type="Proteomes" id="UP001233271">
    <property type="component" value="Chromosome 4"/>
</dbReference>
<dbReference type="GO" id="GO:0120231">
    <property type="term" value="C:DNA recombinase auxiliary factor complex"/>
    <property type="evidence" value="ECO:0007669"/>
    <property type="project" value="TreeGrafter"/>
</dbReference>
<evidence type="ECO:0000256" key="7">
    <source>
        <dbReference type="SAM" id="MobiDB-lite"/>
    </source>
</evidence>
<evidence type="ECO:0000256" key="4">
    <source>
        <dbReference type="ARBA" id="ARBA00023242"/>
    </source>
</evidence>
<gene>
    <name evidence="9" type="ORF">CcaverHIS019_0403850</name>
</gene>
<protein>
    <recommendedName>
        <fullName evidence="8">Homologous-pairing protein 2 winged helix domain-containing protein</fullName>
    </recommendedName>
</protein>
<dbReference type="EMBL" id="AP028215">
    <property type="protein sequence ID" value="BEI91565.1"/>
    <property type="molecule type" value="Genomic_DNA"/>
</dbReference>
<keyword evidence="6" id="KW-0175">Coiled coil</keyword>
<organism evidence="9 10">
    <name type="scientific">Cutaneotrichosporon cavernicola</name>
    <dbReference type="NCBI Taxonomy" id="279322"/>
    <lineage>
        <taxon>Eukaryota</taxon>
        <taxon>Fungi</taxon>
        <taxon>Dikarya</taxon>
        <taxon>Basidiomycota</taxon>
        <taxon>Agaricomycotina</taxon>
        <taxon>Tremellomycetes</taxon>
        <taxon>Trichosporonales</taxon>
        <taxon>Trichosporonaceae</taxon>
        <taxon>Cutaneotrichosporon</taxon>
    </lineage>
</organism>
<feature type="compositionally biased region" description="Polar residues" evidence="7">
    <location>
        <begin position="232"/>
        <end position="241"/>
    </location>
</feature>
<dbReference type="GO" id="GO:0010774">
    <property type="term" value="P:meiotic strand invasion involved in reciprocal meiotic recombination"/>
    <property type="evidence" value="ECO:0007669"/>
    <property type="project" value="TreeGrafter"/>
</dbReference>
<evidence type="ECO:0000256" key="2">
    <source>
        <dbReference type="ARBA" id="ARBA00007922"/>
    </source>
</evidence>
<evidence type="ECO:0000259" key="8">
    <source>
        <dbReference type="Pfam" id="PF07106"/>
    </source>
</evidence>
<evidence type="ECO:0000256" key="5">
    <source>
        <dbReference type="ARBA" id="ARBA00023254"/>
    </source>
</evidence>
<feature type="region of interest" description="Disordered" evidence="7">
    <location>
        <begin position="218"/>
        <end position="249"/>
    </location>
</feature>
<comment type="subcellular location">
    <subcellularLocation>
        <location evidence="1">Nucleus</location>
    </subcellularLocation>
</comment>
<evidence type="ECO:0000256" key="6">
    <source>
        <dbReference type="SAM" id="Coils"/>
    </source>
</evidence>
<keyword evidence="4" id="KW-0539">Nucleus</keyword>
<evidence type="ECO:0000313" key="9">
    <source>
        <dbReference type="EMBL" id="BEI91565.1"/>
    </source>
</evidence>
<dbReference type="PANTHER" id="PTHR15938">
    <property type="entry name" value="TBP-1 INTERACTING PROTEIN"/>
    <property type="match status" value="1"/>
</dbReference>
<keyword evidence="10" id="KW-1185">Reference proteome</keyword>
<feature type="coiled-coil region" evidence="6">
    <location>
        <begin position="81"/>
        <end position="115"/>
    </location>
</feature>
<dbReference type="Pfam" id="PF07106">
    <property type="entry name" value="WHD_TBPIP"/>
    <property type="match status" value="1"/>
</dbReference>
<feature type="region of interest" description="Disordered" evidence="7">
    <location>
        <begin position="1"/>
        <end position="36"/>
    </location>
</feature>
<sequence>MPPKPDRKEKPVKGDDAEKVNRPYASTDVSANLKNRVTKTEAQKALNALAEKGSLTLKPYGKQTIFVYNQSQLSVLDPEEMIQLDNQLKKVKSALDERRKELKLLQSEIASLEAQPKTKELSDAISEVAAGNELIFTALKAFREESAAAPMSPKDTAKIDADWDRWRKEWTSRKKVYRDLYGMLTDCGMASGSQADFEEEQGIDNDDDETKAVEAGEFCHPVGHGSGKRKQPSSGGSTGRTISVKRTRT</sequence>
<dbReference type="InterPro" id="IPR010776">
    <property type="entry name" value="Hop2_WH_dom"/>
</dbReference>
<proteinExistence type="inferred from homology"/>
<comment type="similarity">
    <text evidence="2">Belongs to the HOP2 family.</text>
</comment>
<dbReference type="GO" id="GO:0003690">
    <property type="term" value="F:double-stranded DNA binding"/>
    <property type="evidence" value="ECO:0007669"/>
    <property type="project" value="TreeGrafter"/>
</dbReference>
<dbReference type="PANTHER" id="PTHR15938:SF0">
    <property type="entry name" value="HOMOLOGOUS-PAIRING PROTEIN 2 HOMOLOG"/>
    <property type="match status" value="1"/>
</dbReference>
<reference evidence="9" key="1">
    <citation type="journal article" date="2023" name="BMC Genomics">
        <title>Chromosome-level genome assemblies of Cutaneotrichosporon spp. (Trichosporonales, Basidiomycota) reveal imbalanced evolution between nucleotide sequences and chromosome synteny.</title>
        <authorList>
            <person name="Kobayashi Y."/>
            <person name="Kayamori A."/>
            <person name="Aoki K."/>
            <person name="Shiwa Y."/>
            <person name="Matsutani M."/>
            <person name="Fujita N."/>
            <person name="Sugita T."/>
            <person name="Iwasaki W."/>
            <person name="Tanaka N."/>
            <person name="Takashima M."/>
        </authorList>
    </citation>
    <scope>NUCLEOTIDE SEQUENCE</scope>
    <source>
        <strain evidence="9">HIS019</strain>
    </source>
</reference>
<dbReference type="Gene3D" id="1.10.10.10">
    <property type="entry name" value="Winged helix-like DNA-binding domain superfamily/Winged helix DNA-binding domain"/>
    <property type="match status" value="1"/>
</dbReference>
<dbReference type="InterPro" id="IPR036388">
    <property type="entry name" value="WH-like_DNA-bd_sf"/>
</dbReference>
<dbReference type="KEGG" id="ccac:CcaHIS019_0403850"/>
<keyword evidence="5" id="KW-0469">Meiosis</keyword>
<evidence type="ECO:0000256" key="1">
    <source>
        <dbReference type="ARBA" id="ARBA00004123"/>
    </source>
</evidence>
<dbReference type="GO" id="GO:0120230">
    <property type="term" value="F:recombinase activator activity"/>
    <property type="evidence" value="ECO:0007669"/>
    <property type="project" value="TreeGrafter"/>
</dbReference>
<feature type="compositionally biased region" description="Basic and acidic residues" evidence="7">
    <location>
        <begin position="1"/>
        <end position="21"/>
    </location>
</feature>
<name>A0AA48L420_9TREE</name>
<accession>A0AA48L420</accession>
<dbReference type="GO" id="GO:0007129">
    <property type="term" value="P:homologous chromosome pairing at meiosis"/>
    <property type="evidence" value="ECO:0007669"/>
    <property type="project" value="TreeGrafter"/>
</dbReference>
<dbReference type="GO" id="GO:0000709">
    <property type="term" value="P:meiotic joint molecule formation"/>
    <property type="evidence" value="ECO:0007669"/>
    <property type="project" value="TreeGrafter"/>
</dbReference>
<evidence type="ECO:0000313" key="10">
    <source>
        <dbReference type="Proteomes" id="UP001233271"/>
    </source>
</evidence>